<name>A0ACB9W917_CHAAC</name>
<keyword evidence="2" id="KW-1185">Reference proteome</keyword>
<dbReference type="EMBL" id="CM043801">
    <property type="protein sequence ID" value="KAI4809222.1"/>
    <property type="molecule type" value="Genomic_DNA"/>
</dbReference>
<dbReference type="Proteomes" id="UP001057452">
    <property type="component" value="Chromosome 17"/>
</dbReference>
<evidence type="ECO:0000313" key="2">
    <source>
        <dbReference type="Proteomes" id="UP001057452"/>
    </source>
</evidence>
<proteinExistence type="predicted"/>
<comment type="caution">
    <text evidence="1">The sequence shown here is derived from an EMBL/GenBank/DDBJ whole genome shotgun (WGS) entry which is preliminary data.</text>
</comment>
<gene>
    <name evidence="1" type="ORF">KUCAC02_018128</name>
</gene>
<accession>A0ACB9W917</accession>
<reference evidence="1" key="1">
    <citation type="submission" date="2022-05" db="EMBL/GenBank/DDBJ databases">
        <title>Chromosome-level genome of Chaenocephalus aceratus.</title>
        <authorList>
            <person name="Park H."/>
        </authorList>
    </citation>
    <scope>NUCLEOTIDE SEQUENCE</scope>
    <source>
        <strain evidence="1">KU_202001</strain>
    </source>
</reference>
<organism evidence="1 2">
    <name type="scientific">Chaenocephalus aceratus</name>
    <name type="common">Blackfin icefish</name>
    <name type="synonym">Chaenichthys aceratus</name>
    <dbReference type="NCBI Taxonomy" id="36190"/>
    <lineage>
        <taxon>Eukaryota</taxon>
        <taxon>Metazoa</taxon>
        <taxon>Chordata</taxon>
        <taxon>Craniata</taxon>
        <taxon>Vertebrata</taxon>
        <taxon>Euteleostomi</taxon>
        <taxon>Actinopterygii</taxon>
        <taxon>Neopterygii</taxon>
        <taxon>Teleostei</taxon>
        <taxon>Neoteleostei</taxon>
        <taxon>Acanthomorphata</taxon>
        <taxon>Eupercaria</taxon>
        <taxon>Perciformes</taxon>
        <taxon>Notothenioidei</taxon>
        <taxon>Channichthyidae</taxon>
        <taxon>Chaenocephalus</taxon>
    </lineage>
</organism>
<evidence type="ECO:0000313" key="1">
    <source>
        <dbReference type="EMBL" id="KAI4809222.1"/>
    </source>
</evidence>
<protein>
    <submittedName>
        <fullName evidence="1">Uncharacterized protein</fullName>
    </submittedName>
</protein>
<sequence length="410" mass="46453">MDMEQIMTWAIQIAKGIHYLHAEAPVKVIHRDLKSRNVVMTADRTLKICDFGASKFLSHTTHMTVVGTFPWMAPEVIQSLPVSETCDTYSYGVVLWEMLTREVPFKGFEGLQVAWLVVEKQERLTIPTSCPASFAELMRKCWQADPKERPQFKQVMVTLETMANDSRLPEQCNSFLHNKDQWRCEIEATLERLRKLERELYSKEKELEERERRLKLWEERLMERSNMTPSPTSLLMERSNISPFFTPLSIGSSGSFFRSHSQECNSAGVSSAGVSSLLRTLSNGDTERGSSAVLDRGVGSLDSGRLHAVFRGLQGRFGEEDVEEEGTLEEKGWGQRERDEGGSGEGGRVQVTLRSFPGGVVEREERTWEEGDRDRGGMQRSRVTTIVRGYSGGFGEAEGERDGRRREGGR</sequence>